<name>A0A1F7FJV8_UNCRA</name>
<dbReference type="Gene3D" id="2.60.40.4070">
    <property type="match status" value="1"/>
</dbReference>
<evidence type="ECO:0000313" key="1">
    <source>
        <dbReference type="EMBL" id="OGK06908.1"/>
    </source>
</evidence>
<gene>
    <name evidence="1" type="ORF">A2519_11655</name>
</gene>
<reference evidence="1 2" key="1">
    <citation type="journal article" date="2016" name="Nat. Commun.">
        <title>Thousands of microbial genomes shed light on interconnected biogeochemical processes in an aquifer system.</title>
        <authorList>
            <person name="Anantharaman K."/>
            <person name="Brown C.T."/>
            <person name="Hug L.A."/>
            <person name="Sharon I."/>
            <person name="Castelle C.J."/>
            <person name="Probst A.J."/>
            <person name="Thomas B.C."/>
            <person name="Singh A."/>
            <person name="Wilkins M.J."/>
            <person name="Karaoz U."/>
            <person name="Brodie E.L."/>
            <person name="Williams K.H."/>
            <person name="Hubbard S.S."/>
            <person name="Banfield J.F."/>
        </authorList>
    </citation>
    <scope>NUCLEOTIDE SEQUENCE [LARGE SCALE GENOMIC DNA]</scope>
</reference>
<dbReference type="Proteomes" id="UP000179243">
    <property type="component" value="Unassembled WGS sequence"/>
</dbReference>
<sequence length="773" mass="86685">MSYITFNKSYILFLIIIIIIPTFCAQKYCFGGEDAELAIADSIETTTSRIFRFAQSNTYTTQGTKAVYSVRGSPYIIPSPFLSEYFYKEYFPYYKQITPKYKGDGSYTQDYKLLFGSSSRLFTRTFGKDWSGYDYLWFDARTNEPGLVIKVQIEDREIEPPVVGKFVLPDSGQWYTLQLDMRQAAQVRGIDLNNMVSIQVTYTKGNFNKDYITSMHADNFRLVTNDETSNFTVLTNQMSFALPSLPAKAPAPHYDIEPDTNALSSIETVHYQRSLGNCYLNPSGFITAFDKNHIAIAYTIPYNSSNGNWPVYNTYTIDGGAIWANIDSLAGFWTHNCRAFDLPNNSAFTYSTLGCNGAGANSWIPKQFVHKIDFKGSQGWSHDSLPICIDSDRHSCGPTGGFCIDRGGRWWVVFGPRTRFRDETIYADSARTINARFSDDLGKTWHSWRVAEGKSAIITGVTVAGAGAREFGRPFIVPYGDHVAVFFMVPPYMSWQRGLWWTIFNGTEWSTPELINGNAGDGGGSYYSNSAVSFNNQSEIFLTVLGINGVLHWNGSTWSNELTNADQLGFLSNIGQGVALVTFGNNVPNTFRAYTNYTGTIKLYRWDWNARQWGASEDISGGDIPLSACGRVPNVYVPISCPRNMLLVGWNEDSTKIKIVKIPYDGGNPTTGIKEQQKAKLVSTTIRLNLNIPFAERKVCFLIDRAENKRAEIEIFDIKGRKAIALWKGSLSDNMTISWDGKDDRGKNASQGIYVARLKVGQRIFASSFSIIK</sequence>
<organism evidence="1 2">
    <name type="scientific">Candidatus Raymondbacteria bacterium RIFOXYD12_FULL_49_13</name>
    <dbReference type="NCBI Taxonomy" id="1817890"/>
    <lineage>
        <taxon>Bacteria</taxon>
        <taxon>Raymondiibacteriota</taxon>
    </lineage>
</organism>
<protein>
    <recommendedName>
        <fullName evidence="3">FlgD Ig-like domain-containing protein</fullName>
    </recommendedName>
</protein>
<evidence type="ECO:0000313" key="2">
    <source>
        <dbReference type="Proteomes" id="UP000179243"/>
    </source>
</evidence>
<proteinExistence type="predicted"/>
<dbReference type="AlphaFoldDB" id="A0A1F7FJV8"/>
<evidence type="ECO:0008006" key="3">
    <source>
        <dbReference type="Google" id="ProtNLM"/>
    </source>
</evidence>
<accession>A0A1F7FJV8</accession>
<comment type="caution">
    <text evidence="1">The sequence shown here is derived from an EMBL/GenBank/DDBJ whole genome shotgun (WGS) entry which is preliminary data.</text>
</comment>
<dbReference type="EMBL" id="MFYX01000018">
    <property type="protein sequence ID" value="OGK06908.1"/>
    <property type="molecule type" value="Genomic_DNA"/>
</dbReference>